<dbReference type="FunCoup" id="F0ZWT1">
    <property type="interactions" value="1"/>
</dbReference>
<accession>F0ZWT1</accession>
<dbReference type="RefSeq" id="XP_003291875.1">
    <property type="nucleotide sequence ID" value="XM_003291827.1"/>
</dbReference>
<dbReference type="EMBL" id="GL871243">
    <property type="protein sequence ID" value="EGC31591.1"/>
    <property type="molecule type" value="Genomic_DNA"/>
</dbReference>
<dbReference type="AlphaFoldDB" id="F0ZWT1"/>
<feature type="non-terminal residue" evidence="1">
    <location>
        <position position="367"/>
    </location>
</feature>
<dbReference type="eggNOG" id="ENOG502RD22">
    <property type="taxonomic scope" value="Eukaryota"/>
</dbReference>
<dbReference type="OrthoDB" id="20446at2759"/>
<evidence type="ECO:0000313" key="1">
    <source>
        <dbReference type="EMBL" id="EGC31591.1"/>
    </source>
</evidence>
<dbReference type="Proteomes" id="UP000001064">
    <property type="component" value="Unassembled WGS sequence"/>
</dbReference>
<dbReference type="OMA" id="ILNHRIG"/>
<dbReference type="GeneID" id="10505633"/>
<sequence>IPQELLDIQEKIIKCNENEISVIDRMSAGLFLYQLVGLSNKTPHTFNKDHLDKIWKLLNINKDLVKDKAIYIEILNDQLGIAVSSRYLLPRVSNTIRNVIEKVQQLEDSGRYDKTTLYQKLSALTSLAYKASALLGMWKEMAQLRSKMAPEIFERLQALKEIDKEHDYESIYKIVSNQVPFSSFINPISSIDQESAPMDEKKFNSFRIYDFKSFGFKNLQMKTKDMEESKSQSAIEEFNSNIKNMENHTKDRNGYFVSQIKDSSILVLGRSIKLTILFDTDFEMIHGGVLDDSFSQCQLYGSYTDLNGTLVESQYNLIIDFPVVDEKLSFAQLKGTHRKVETTTKNEKTIYDMDVIMNVERRQLFYE</sequence>
<dbReference type="VEuPathDB" id="AmoebaDB:DICPUDRAFT_8370"/>
<feature type="non-terminal residue" evidence="1">
    <location>
        <position position="1"/>
    </location>
</feature>
<reference evidence="2" key="1">
    <citation type="journal article" date="2011" name="Genome Biol.">
        <title>Comparative genomics of the social amoebae Dictyostelium discoideum and Dictyostelium purpureum.</title>
        <authorList>
            <consortium name="US DOE Joint Genome Institute (JGI-PGF)"/>
            <person name="Sucgang R."/>
            <person name="Kuo A."/>
            <person name="Tian X."/>
            <person name="Salerno W."/>
            <person name="Parikh A."/>
            <person name="Feasley C.L."/>
            <person name="Dalin E."/>
            <person name="Tu H."/>
            <person name="Huang E."/>
            <person name="Barry K."/>
            <person name="Lindquist E."/>
            <person name="Shapiro H."/>
            <person name="Bruce D."/>
            <person name="Schmutz J."/>
            <person name="Salamov A."/>
            <person name="Fey P."/>
            <person name="Gaudet P."/>
            <person name="Anjard C."/>
            <person name="Babu M.M."/>
            <person name="Basu S."/>
            <person name="Bushmanova Y."/>
            <person name="van der Wel H."/>
            <person name="Katoh-Kurasawa M."/>
            <person name="Dinh C."/>
            <person name="Coutinho P.M."/>
            <person name="Saito T."/>
            <person name="Elias M."/>
            <person name="Schaap P."/>
            <person name="Kay R.R."/>
            <person name="Henrissat B."/>
            <person name="Eichinger L."/>
            <person name="Rivero F."/>
            <person name="Putnam N.H."/>
            <person name="West C.M."/>
            <person name="Loomis W.F."/>
            <person name="Chisholm R.L."/>
            <person name="Shaulsky G."/>
            <person name="Strassmann J.E."/>
            <person name="Queller D.C."/>
            <person name="Kuspa A."/>
            <person name="Grigoriev I.V."/>
        </authorList>
    </citation>
    <scope>NUCLEOTIDE SEQUENCE [LARGE SCALE GENOMIC DNA]</scope>
    <source>
        <strain evidence="2">QSDP1</strain>
    </source>
</reference>
<gene>
    <name evidence="1" type="ORF">DICPUDRAFT_8370</name>
</gene>
<protein>
    <submittedName>
        <fullName evidence="1">Uncharacterized protein</fullName>
    </submittedName>
</protein>
<dbReference type="KEGG" id="dpp:DICPUDRAFT_8370"/>
<dbReference type="InParanoid" id="F0ZWT1"/>
<name>F0ZWT1_DICPU</name>
<evidence type="ECO:0000313" key="2">
    <source>
        <dbReference type="Proteomes" id="UP000001064"/>
    </source>
</evidence>
<organism evidence="1 2">
    <name type="scientific">Dictyostelium purpureum</name>
    <name type="common">Slime mold</name>
    <dbReference type="NCBI Taxonomy" id="5786"/>
    <lineage>
        <taxon>Eukaryota</taxon>
        <taxon>Amoebozoa</taxon>
        <taxon>Evosea</taxon>
        <taxon>Eumycetozoa</taxon>
        <taxon>Dictyostelia</taxon>
        <taxon>Dictyosteliales</taxon>
        <taxon>Dictyosteliaceae</taxon>
        <taxon>Dictyostelium</taxon>
    </lineage>
</organism>
<proteinExistence type="predicted"/>
<keyword evidence="2" id="KW-1185">Reference proteome</keyword>